<protein>
    <submittedName>
        <fullName evidence="2">Uncharacterized protein</fullName>
    </submittedName>
</protein>
<evidence type="ECO:0000256" key="1">
    <source>
        <dbReference type="SAM" id="MobiDB-lite"/>
    </source>
</evidence>
<proteinExistence type="predicted"/>
<reference evidence="2" key="2">
    <citation type="submission" date="2016-06" db="EMBL/GenBank/DDBJ databases">
        <title>The genome of a short-lived fish provides insights into sex chromosome evolution and the genetic control of aging.</title>
        <authorList>
            <person name="Reichwald K."/>
            <person name="Felder M."/>
            <person name="Petzold A."/>
            <person name="Koch P."/>
            <person name="Groth M."/>
            <person name="Platzer M."/>
        </authorList>
    </citation>
    <scope>NUCLEOTIDE SEQUENCE</scope>
    <source>
        <tissue evidence="2">Brain</tissue>
    </source>
</reference>
<evidence type="ECO:0000313" key="2">
    <source>
        <dbReference type="EMBL" id="SBR73520.1"/>
    </source>
</evidence>
<dbReference type="AlphaFoldDB" id="A0A1A8NWX2"/>
<feature type="region of interest" description="Disordered" evidence="1">
    <location>
        <begin position="49"/>
        <end position="94"/>
    </location>
</feature>
<accession>A0A1A8NWX2</accession>
<name>A0A1A8NWX2_9TELE</name>
<dbReference type="EMBL" id="HAEH01004289">
    <property type="protein sequence ID" value="SBR73520.1"/>
    <property type="molecule type" value="Transcribed_RNA"/>
</dbReference>
<sequence>PLTHKHQRAVLLSTIITTTMELWKRTISTSEINDPPAQDERTQLLSVGCTERNGPHTRSLPTLRSDPSNRPATCHSVTLATMTPHPSQKSPYCG</sequence>
<gene>
    <name evidence="2" type="primary">Nfu_g_1_012637</name>
</gene>
<organism evidence="2">
    <name type="scientific">Nothobranchius rachovii</name>
    <name type="common">bluefin notho</name>
    <dbReference type="NCBI Taxonomy" id="451742"/>
    <lineage>
        <taxon>Eukaryota</taxon>
        <taxon>Metazoa</taxon>
        <taxon>Chordata</taxon>
        <taxon>Craniata</taxon>
        <taxon>Vertebrata</taxon>
        <taxon>Euteleostomi</taxon>
        <taxon>Actinopterygii</taxon>
        <taxon>Neopterygii</taxon>
        <taxon>Teleostei</taxon>
        <taxon>Neoteleostei</taxon>
        <taxon>Acanthomorphata</taxon>
        <taxon>Ovalentaria</taxon>
        <taxon>Atherinomorphae</taxon>
        <taxon>Cyprinodontiformes</taxon>
        <taxon>Nothobranchiidae</taxon>
        <taxon>Nothobranchius</taxon>
    </lineage>
</organism>
<feature type="compositionally biased region" description="Polar residues" evidence="1">
    <location>
        <begin position="59"/>
        <end position="94"/>
    </location>
</feature>
<feature type="non-terminal residue" evidence="2">
    <location>
        <position position="1"/>
    </location>
</feature>
<reference evidence="2" key="1">
    <citation type="submission" date="2016-05" db="EMBL/GenBank/DDBJ databases">
        <authorList>
            <person name="Lavstsen T."/>
            <person name="Jespersen J.S."/>
        </authorList>
    </citation>
    <scope>NUCLEOTIDE SEQUENCE</scope>
    <source>
        <tissue evidence="2">Brain</tissue>
    </source>
</reference>
<feature type="non-terminal residue" evidence="2">
    <location>
        <position position="94"/>
    </location>
</feature>